<keyword evidence="2" id="KW-1185">Reference proteome</keyword>
<dbReference type="RefSeq" id="WP_386344069.1">
    <property type="nucleotide sequence ID" value="NZ_JBHSFG010000036.1"/>
</dbReference>
<gene>
    <name evidence="1" type="ORF">ACFPH6_21410</name>
</gene>
<reference evidence="2" key="1">
    <citation type="journal article" date="2019" name="Int. J. Syst. Evol. Microbiol.">
        <title>The Global Catalogue of Microorganisms (GCM) 10K type strain sequencing project: providing services to taxonomists for standard genome sequencing and annotation.</title>
        <authorList>
            <consortium name="The Broad Institute Genomics Platform"/>
            <consortium name="The Broad Institute Genome Sequencing Center for Infectious Disease"/>
            <person name="Wu L."/>
            <person name="Ma J."/>
        </authorList>
    </citation>
    <scope>NUCLEOTIDE SEQUENCE [LARGE SCALE GENOMIC DNA]</scope>
    <source>
        <strain evidence="2">DT43</strain>
    </source>
</reference>
<proteinExistence type="predicted"/>
<organism evidence="1 2">
    <name type="scientific">Streptomyces xiangluensis</name>
    <dbReference type="NCBI Taxonomy" id="2665720"/>
    <lineage>
        <taxon>Bacteria</taxon>
        <taxon>Bacillati</taxon>
        <taxon>Actinomycetota</taxon>
        <taxon>Actinomycetes</taxon>
        <taxon>Kitasatosporales</taxon>
        <taxon>Streptomycetaceae</taxon>
        <taxon>Streptomyces</taxon>
    </lineage>
</organism>
<evidence type="ECO:0000313" key="2">
    <source>
        <dbReference type="Proteomes" id="UP001596012"/>
    </source>
</evidence>
<dbReference type="Proteomes" id="UP001596012">
    <property type="component" value="Unassembled WGS sequence"/>
</dbReference>
<protein>
    <submittedName>
        <fullName evidence="1">Uncharacterized protein</fullName>
    </submittedName>
</protein>
<sequence length="105" mass="11456">MGLPYYEVDVPIIGTTQPGLSGVHVFIGRADSRSAAVRIAHEVYDAARAAREAGLEIPHDRPDGWGACGYRPGWELNWTAATAGQWNNPYIWVRAAADDDGDFDL</sequence>
<dbReference type="EMBL" id="JBHSFG010000036">
    <property type="protein sequence ID" value="MFC4467048.1"/>
    <property type="molecule type" value="Genomic_DNA"/>
</dbReference>
<comment type="caution">
    <text evidence="1">The sequence shown here is derived from an EMBL/GenBank/DDBJ whole genome shotgun (WGS) entry which is preliminary data.</text>
</comment>
<evidence type="ECO:0000313" key="1">
    <source>
        <dbReference type="EMBL" id="MFC4467048.1"/>
    </source>
</evidence>
<name>A0ABV8YSQ4_9ACTN</name>
<accession>A0ABV8YSQ4</accession>